<keyword evidence="2" id="KW-0732">Signal</keyword>
<dbReference type="AlphaFoldDB" id="A0A1J0R6U2"/>
<feature type="coiled-coil region" evidence="1">
    <location>
        <begin position="45"/>
        <end position="72"/>
    </location>
</feature>
<dbReference type="SUPFAM" id="SSF58087">
    <property type="entry name" value="Variant surface glycoprotein (N-terminal domain)"/>
    <property type="match status" value="1"/>
</dbReference>
<reference evidence="3" key="1">
    <citation type="submission" date="2016-08" db="EMBL/GenBank/DDBJ databases">
        <title>VSG repertoire of Trypanosoma brucei EATRO 1125.</title>
        <authorList>
            <person name="Cross G.A."/>
        </authorList>
    </citation>
    <scope>NUCLEOTIDE SEQUENCE</scope>
    <source>
        <strain evidence="3">EATRO 1125</strain>
    </source>
</reference>
<proteinExistence type="predicted"/>
<dbReference type="VEuPathDB" id="TriTrypDB:Tb427_000117500"/>
<accession>A0A1J0R6U2</accession>
<evidence type="ECO:0000256" key="1">
    <source>
        <dbReference type="SAM" id="Coils"/>
    </source>
</evidence>
<dbReference type="EMBL" id="KX699526">
    <property type="protein sequence ID" value="APD73482.1"/>
    <property type="molecule type" value="Genomic_DNA"/>
</dbReference>
<evidence type="ECO:0000313" key="3">
    <source>
        <dbReference type="EMBL" id="APD73482.1"/>
    </source>
</evidence>
<sequence length="443" mass="47358">MTQLKFLLHAVVATVASVAALMTHAVPSAEFGPAGDAVTDRCKEAAFFKAAAEAAENELQQIRQAVTPIRQQAVFWSLGAENEPEVQENARLRALADYAGDHAAAAEGAITAAEQKVSHYQALINRWIGALVTAENAAALTFKTTGKGTGGSSDSTATAKMELRAAVEQCTTIELKTANGEKVEVSMHDAKKLKISPKSVITLTGHSHTATFTAYNGDAASPTPQNTVFDTTPPTNNVIMLAGSATSKSFHLTATKPETRPYSGTAGTTIGATPAAAFPCRPTHTYAEKFLPTADDIAHAHCEAARAIEDAKIRPLPNGGAELAESTRFLAIANNLRAVSDTRYNPDKADERAKLQHLIKTAYGEQANAFESKYKTNVGKEIITYETGSNPDKGSINDLESKPESILALSFLQGKNLMQKQNQNEDLVAKKKGRTCLHRQVKR</sequence>
<organism evidence="3">
    <name type="scientific">Trypanosoma brucei</name>
    <dbReference type="NCBI Taxonomy" id="5691"/>
    <lineage>
        <taxon>Eukaryota</taxon>
        <taxon>Discoba</taxon>
        <taxon>Euglenozoa</taxon>
        <taxon>Kinetoplastea</taxon>
        <taxon>Metakinetoplastina</taxon>
        <taxon>Trypanosomatida</taxon>
        <taxon>Trypanosomatidae</taxon>
        <taxon>Trypanosoma</taxon>
    </lineage>
</organism>
<feature type="chain" id="PRO_5009615356" evidence="2">
    <location>
        <begin position="21"/>
        <end position="443"/>
    </location>
</feature>
<name>A0A1J0R6U2_9TRYP</name>
<protein>
    <submittedName>
        <fullName evidence="3">Variant surface glycoprotein 1125.1247</fullName>
    </submittedName>
</protein>
<evidence type="ECO:0000256" key="2">
    <source>
        <dbReference type="SAM" id="SignalP"/>
    </source>
</evidence>
<keyword evidence="1" id="KW-0175">Coiled coil</keyword>
<feature type="signal peptide" evidence="2">
    <location>
        <begin position="1"/>
        <end position="20"/>
    </location>
</feature>